<reference evidence="1" key="1">
    <citation type="submission" date="2021-01" db="EMBL/GenBank/DDBJ databases">
        <authorList>
            <person name="Corre E."/>
            <person name="Pelletier E."/>
            <person name="Niang G."/>
            <person name="Scheremetjew M."/>
            <person name="Finn R."/>
            <person name="Kale V."/>
            <person name="Holt S."/>
            <person name="Cochrane G."/>
            <person name="Meng A."/>
            <person name="Brown T."/>
            <person name="Cohen L."/>
        </authorList>
    </citation>
    <scope>NUCLEOTIDE SEQUENCE</scope>
    <source>
        <strain evidence="1">NIES-381</strain>
    </source>
</reference>
<evidence type="ECO:0000313" key="1">
    <source>
        <dbReference type="EMBL" id="CAD9009943.1"/>
    </source>
</evidence>
<dbReference type="AlphaFoldDB" id="A0A7S1IEZ9"/>
<gene>
    <name evidence="1" type="ORF">EGYM00392_LOCUS21038</name>
</gene>
<name>A0A7S1IEZ9_9EUGL</name>
<protein>
    <submittedName>
        <fullName evidence="1">Uncharacterized protein</fullName>
    </submittedName>
</protein>
<proteinExistence type="predicted"/>
<accession>A0A7S1IEZ9</accession>
<dbReference type="EMBL" id="HBGA01057091">
    <property type="protein sequence ID" value="CAD9009943.1"/>
    <property type="molecule type" value="Transcribed_RNA"/>
</dbReference>
<organism evidence="1">
    <name type="scientific">Eutreptiella gymnastica</name>
    <dbReference type="NCBI Taxonomy" id="73025"/>
    <lineage>
        <taxon>Eukaryota</taxon>
        <taxon>Discoba</taxon>
        <taxon>Euglenozoa</taxon>
        <taxon>Euglenida</taxon>
        <taxon>Spirocuta</taxon>
        <taxon>Euglenophyceae</taxon>
        <taxon>Eutreptiales</taxon>
        <taxon>Eutreptiaceae</taxon>
        <taxon>Eutreptiella</taxon>
    </lineage>
</organism>
<sequence length="112" mass="12088">MPGYHLDGLTAQTRAKHINMPAADGPIECFKGSFPTLAETKPRTYNLPATGGIVWSCLQIWFGCMPAEGRHSLLLLLTTCRLCITNWVLGEATCLPQAGSPQNQIENISSSG</sequence>